<feature type="transmembrane region" description="Helical" evidence="5">
    <location>
        <begin position="58"/>
        <end position="77"/>
    </location>
</feature>
<dbReference type="Gene3D" id="3.40.50.410">
    <property type="entry name" value="von Willebrand factor, type A domain"/>
    <property type="match status" value="1"/>
</dbReference>
<evidence type="ECO:0000256" key="4">
    <source>
        <dbReference type="ARBA" id="ARBA00023136"/>
    </source>
</evidence>
<evidence type="ECO:0000259" key="6">
    <source>
        <dbReference type="PROSITE" id="PS50234"/>
    </source>
</evidence>
<evidence type="ECO:0000313" key="7">
    <source>
        <dbReference type="EMBL" id="MBK1834378.1"/>
    </source>
</evidence>
<dbReference type="PANTHER" id="PTHR22550:SF5">
    <property type="entry name" value="LEUCINE ZIPPER PROTEIN 4"/>
    <property type="match status" value="1"/>
</dbReference>
<dbReference type="AlphaFoldDB" id="A0A934VHV2"/>
<keyword evidence="1" id="KW-1003">Cell membrane</keyword>
<name>A0A934VHV2_9BACT</name>
<comment type="caution">
    <text evidence="7">The sequence shown here is derived from an EMBL/GenBank/DDBJ whole genome shotgun (WGS) entry which is preliminary data.</text>
</comment>
<protein>
    <submittedName>
        <fullName evidence="7">VWA domain-containing protein</fullName>
    </submittedName>
</protein>
<evidence type="ECO:0000256" key="2">
    <source>
        <dbReference type="ARBA" id="ARBA00022692"/>
    </source>
</evidence>
<dbReference type="SMART" id="SM00327">
    <property type="entry name" value="VWA"/>
    <property type="match status" value="1"/>
</dbReference>
<evidence type="ECO:0000256" key="1">
    <source>
        <dbReference type="ARBA" id="ARBA00022475"/>
    </source>
</evidence>
<dbReference type="NCBIfam" id="TIGR02226">
    <property type="entry name" value="two_anch"/>
    <property type="match status" value="1"/>
</dbReference>
<dbReference type="Pfam" id="PF00092">
    <property type="entry name" value="VWA"/>
    <property type="match status" value="1"/>
</dbReference>
<dbReference type="EMBL" id="JAENIO010000022">
    <property type="protein sequence ID" value="MBK1834378.1"/>
    <property type="molecule type" value="Genomic_DNA"/>
</dbReference>
<proteinExistence type="predicted"/>
<dbReference type="Proteomes" id="UP000604083">
    <property type="component" value="Unassembled WGS sequence"/>
</dbReference>
<organism evidence="7 8">
    <name type="scientific">Roseibacillus ishigakijimensis</name>
    <dbReference type="NCBI Taxonomy" id="454146"/>
    <lineage>
        <taxon>Bacteria</taxon>
        <taxon>Pseudomonadati</taxon>
        <taxon>Verrucomicrobiota</taxon>
        <taxon>Verrucomicrobiia</taxon>
        <taxon>Verrucomicrobiales</taxon>
        <taxon>Verrucomicrobiaceae</taxon>
        <taxon>Roseibacillus</taxon>
    </lineage>
</organism>
<reference evidence="7" key="1">
    <citation type="submission" date="2021-01" db="EMBL/GenBank/DDBJ databases">
        <title>Modified the classification status of verrucomicrobia.</title>
        <authorList>
            <person name="Feng X."/>
        </authorList>
    </citation>
    <scope>NUCLEOTIDE SEQUENCE</scope>
    <source>
        <strain evidence="7">KCTC 12986</strain>
    </source>
</reference>
<feature type="domain" description="VWFA" evidence="6">
    <location>
        <begin position="94"/>
        <end position="288"/>
    </location>
</feature>
<feature type="transmembrane region" description="Helical" evidence="5">
    <location>
        <begin position="12"/>
        <end position="28"/>
    </location>
</feature>
<dbReference type="InterPro" id="IPR036465">
    <property type="entry name" value="vWFA_dom_sf"/>
</dbReference>
<evidence type="ECO:0000313" key="8">
    <source>
        <dbReference type="Proteomes" id="UP000604083"/>
    </source>
</evidence>
<dbReference type="RefSeq" id="WP_200391810.1">
    <property type="nucleotide sequence ID" value="NZ_JAENIO010000022.1"/>
</dbReference>
<evidence type="ECO:0000256" key="5">
    <source>
        <dbReference type="SAM" id="Phobius"/>
    </source>
</evidence>
<evidence type="ECO:0000256" key="3">
    <source>
        <dbReference type="ARBA" id="ARBA00022989"/>
    </source>
</evidence>
<accession>A0A934VHV2</accession>
<keyword evidence="8" id="KW-1185">Reference proteome</keyword>
<dbReference type="PANTHER" id="PTHR22550">
    <property type="entry name" value="SPORE GERMINATION PROTEIN"/>
    <property type="match status" value="1"/>
</dbReference>
<sequence>MIEFFRQLTFAQPLWLLGILAVPALWFLQKREGASSSLAFSSLAILGSLGQKPRMRPGGVAFILLTLTLVAGLVALARPQHRETFIARKASGIDILLTLDLSESMNIPDFLPPGARRPIPRIDAAKQVLKPFISNRPNDRMGLVVFSGQPFPRCPLTLDHNWLQTAVQDVQINDIAEQGTAIGSAIAAAATRLDARDSKSRIIVLITDGASNSGKLSPKQAAELAAELGIKIYTIAIGTEDGRVGRNIMAIPRQEFDVETLQEIARVTGGEFFRARDFRSLEATFDSIDQLEKSEARISSTVQATDFYPWVLGFATLCAFASLLAQALSLPPQP</sequence>
<keyword evidence="4 5" id="KW-0472">Membrane</keyword>
<dbReference type="InterPro" id="IPR002035">
    <property type="entry name" value="VWF_A"/>
</dbReference>
<dbReference type="InterPro" id="IPR050768">
    <property type="entry name" value="UPF0353/GerABKA_families"/>
</dbReference>
<dbReference type="SUPFAM" id="SSF53300">
    <property type="entry name" value="vWA-like"/>
    <property type="match status" value="1"/>
</dbReference>
<gene>
    <name evidence="7" type="ORF">JIN78_09935</name>
</gene>
<feature type="transmembrane region" description="Helical" evidence="5">
    <location>
        <begin position="307"/>
        <end position="328"/>
    </location>
</feature>
<dbReference type="PROSITE" id="PS50234">
    <property type="entry name" value="VWFA"/>
    <property type="match status" value="1"/>
</dbReference>
<keyword evidence="2 5" id="KW-0812">Transmembrane</keyword>
<keyword evidence="3 5" id="KW-1133">Transmembrane helix</keyword>
<dbReference type="InterPro" id="IPR011933">
    <property type="entry name" value="Double_TM_dom"/>
</dbReference>